<evidence type="ECO:0000256" key="4">
    <source>
        <dbReference type="ARBA" id="ARBA00022840"/>
    </source>
</evidence>
<dbReference type="PROSITE" id="PS50011">
    <property type="entry name" value="PROTEIN_KINASE_DOM"/>
    <property type="match status" value="1"/>
</dbReference>
<dbReference type="PROSITE" id="PS00108">
    <property type="entry name" value="PROTEIN_KINASE_ST"/>
    <property type="match status" value="1"/>
</dbReference>
<evidence type="ECO:0000313" key="7">
    <source>
        <dbReference type="EMBL" id="EDM28583.1"/>
    </source>
</evidence>
<keyword evidence="8" id="KW-1185">Reference proteome</keyword>
<dbReference type="PANTHER" id="PTHR43289:SF6">
    <property type="entry name" value="SERINE_THREONINE-PROTEIN KINASE NEKL-3"/>
    <property type="match status" value="1"/>
</dbReference>
<dbReference type="Gene3D" id="3.30.200.20">
    <property type="entry name" value="Phosphorylase Kinase, domain 1"/>
    <property type="match status" value="1"/>
</dbReference>
<keyword evidence="5" id="KW-0812">Transmembrane</keyword>
<feature type="domain" description="Protein kinase" evidence="6">
    <location>
        <begin position="83"/>
        <end position="361"/>
    </location>
</feature>
<dbReference type="GO" id="GO:0005524">
    <property type="term" value="F:ATP binding"/>
    <property type="evidence" value="ECO:0007669"/>
    <property type="project" value="UniProtKB-KW"/>
</dbReference>
<accession>A6DHS9</accession>
<dbReference type="InterPro" id="IPR000719">
    <property type="entry name" value="Prot_kinase_dom"/>
</dbReference>
<dbReference type="GO" id="GO:0004674">
    <property type="term" value="F:protein serine/threonine kinase activity"/>
    <property type="evidence" value="ECO:0007669"/>
    <property type="project" value="TreeGrafter"/>
</dbReference>
<reference evidence="7 8" key="1">
    <citation type="journal article" date="2010" name="J. Bacteriol.">
        <title>Genome sequence of Lentisphaera araneosa HTCC2155T, the type species of the order Lentisphaerales in the phylum Lentisphaerae.</title>
        <authorList>
            <person name="Thrash J.C."/>
            <person name="Cho J.C."/>
            <person name="Vergin K.L."/>
            <person name="Morris R.M."/>
            <person name="Giovannoni S.J."/>
        </authorList>
    </citation>
    <scope>NUCLEOTIDE SEQUENCE [LARGE SCALE GENOMIC DNA]</scope>
    <source>
        <strain evidence="7 8">HTCC2155</strain>
    </source>
</reference>
<dbReference type="InterPro" id="IPR008271">
    <property type="entry name" value="Ser/Thr_kinase_AS"/>
</dbReference>
<dbReference type="OrthoDB" id="9801841at2"/>
<dbReference type="InterPro" id="IPR011009">
    <property type="entry name" value="Kinase-like_dom_sf"/>
</dbReference>
<dbReference type="AlphaFoldDB" id="A6DHS9"/>
<dbReference type="Pfam" id="PF22673">
    <property type="entry name" value="MCP-like_PDC_1"/>
    <property type="match status" value="1"/>
</dbReference>
<evidence type="ECO:0000313" key="8">
    <source>
        <dbReference type="Proteomes" id="UP000004947"/>
    </source>
</evidence>
<protein>
    <submittedName>
        <fullName evidence="7">Serine/threonine-protein kinase</fullName>
    </submittedName>
</protein>
<dbReference type="CDD" id="cd18773">
    <property type="entry name" value="PDC1_HK_sensor"/>
    <property type="match status" value="1"/>
</dbReference>
<proteinExistence type="predicted"/>
<evidence type="ECO:0000256" key="2">
    <source>
        <dbReference type="ARBA" id="ARBA00022741"/>
    </source>
</evidence>
<keyword evidence="4" id="KW-0067">ATP-binding</keyword>
<dbReference type="Proteomes" id="UP000004947">
    <property type="component" value="Unassembled WGS sequence"/>
</dbReference>
<dbReference type="InterPro" id="IPR029151">
    <property type="entry name" value="Sensor-like_sf"/>
</dbReference>
<organism evidence="7 8">
    <name type="scientific">Lentisphaera araneosa HTCC2155</name>
    <dbReference type="NCBI Taxonomy" id="313628"/>
    <lineage>
        <taxon>Bacteria</taxon>
        <taxon>Pseudomonadati</taxon>
        <taxon>Lentisphaerota</taxon>
        <taxon>Lentisphaeria</taxon>
        <taxon>Lentisphaerales</taxon>
        <taxon>Lentisphaeraceae</taxon>
        <taxon>Lentisphaera</taxon>
    </lineage>
</organism>
<dbReference type="Gene3D" id="1.10.510.10">
    <property type="entry name" value="Transferase(Phosphotransferase) domain 1"/>
    <property type="match status" value="1"/>
</dbReference>
<dbReference type="Gene3D" id="3.30.450.20">
    <property type="entry name" value="PAS domain"/>
    <property type="match status" value="1"/>
</dbReference>
<evidence type="ECO:0000256" key="5">
    <source>
        <dbReference type="SAM" id="Phobius"/>
    </source>
</evidence>
<dbReference type="EMBL" id="ABCK01000004">
    <property type="protein sequence ID" value="EDM28583.1"/>
    <property type="molecule type" value="Genomic_DNA"/>
</dbReference>
<feature type="transmembrane region" description="Helical" evidence="5">
    <location>
        <begin position="385"/>
        <end position="408"/>
    </location>
</feature>
<keyword evidence="5" id="KW-1133">Transmembrane helix</keyword>
<keyword evidence="2" id="KW-0547">Nucleotide-binding</keyword>
<gene>
    <name evidence="7" type="ORF">LNTAR_08439</name>
</gene>
<dbReference type="PANTHER" id="PTHR43289">
    <property type="entry name" value="MITOGEN-ACTIVATED PROTEIN KINASE KINASE KINASE 20-RELATED"/>
    <property type="match status" value="1"/>
</dbReference>
<dbReference type="SMART" id="SM00220">
    <property type="entry name" value="S_TKc"/>
    <property type="match status" value="1"/>
</dbReference>
<dbReference type="Pfam" id="PF00069">
    <property type="entry name" value="Pkinase"/>
    <property type="match status" value="1"/>
</dbReference>
<dbReference type="SUPFAM" id="SSF56112">
    <property type="entry name" value="Protein kinase-like (PK-like)"/>
    <property type="match status" value="1"/>
</dbReference>
<dbReference type="eggNOG" id="COG0515">
    <property type="taxonomic scope" value="Bacteria"/>
</dbReference>
<keyword evidence="5" id="KW-0472">Membrane</keyword>
<keyword evidence="1" id="KW-0808">Transferase</keyword>
<evidence type="ECO:0000259" key="6">
    <source>
        <dbReference type="PROSITE" id="PS50011"/>
    </source>
</evidence>
<keyword evidence="3 7" id="KW-0418">Kinase</keyword>
<comment type="caution">
    <text evidence="7">The sequence shown here is derived from an EMBL/GenBank/DDBJ whole genome shotgun (WGS) entry which is preliminary data.</text>
</comment>
<evidence type="ECO:0000256" key="3">
    <source>
        <dbReference type="ARBA" id="ARBA00022777"/>
    </source>
</evidence>
<sequence length="751" mass="86487">MNEERNKTIVESPTIQMERESIKVSVKLLPNSLPKTATSSVKNEDKVDTHVFAQQITTCKLAFTELDPYSADDEDHVDVTLIYEVKEAFAEGAQGAIHKARDKHLLRDVVVKKLKENTMRRPFIKEAQLTAQLDHPAIIPIYSLNSSNQNDIYFAMKKVNGITLREYLDRVSDHYYFKGFDQKVEKSSLNTRLEHFIKICEAVQYAHLKKVIHRDLKPDNVMIGESREVYVMDWGIAYCFDDPENQRPEVIEHMKHNICGSPGYIDPQLVCNPFPDEPTDVYSLGMILHEVCTLQRGFSGFNTNELFEQAIRNQFPEVKHRFSKGVIAPELKSIIEKARNPNLLFRYRSVEELSEDIRRYLRNDEVSSLPDKPARKVMRWAQKNPYPMTVIMLTIIISLSSTAIFSLVQQNKVITEARARENTFADIQSRVANKAHIIDNQLTKLEQLLSRLSASILSVPEMRNEGVKLYSSADFLNSNTKPKDTIYSSIFGKEVSVNSIVYHLAPKTDFDEVENYLSYLFSFKDEFLQIMLKSELNSPSHISKKDINEEKVLLKPLPVRWIYCGLENGVFVSYPGKGGYPDKYDHRKRPWYKESKGRRGIVWAKPYYDINGLGLVMPCTISLYNQEDEFRGVLAFDLTIDYIASQMMLTDSEYRHKALLESVILNDVGEVMVSSSLLKKNKKTSAMINSSIKRVHYSNKEVLAVIKKKKSTVFSVEENTGHYIYAVNHIPTLNWYYVEKYDANKCLLNEH</sequence>
<dbReference type="SUPFAM" id="SSF103190">
    <property type="entry name" value="Sensory domain-like"/>
    <property type="match status" value="1"/>
</dbReference>
<evidence type="ECO:0000256" key="1">
    <source>
        <dbReference type="ARBA" id="ARBA00022679"/>
    </source>
</evidence>
<dbReference type="RefSeq" id="WP_007277464.1">
    <property type="nucleotide sequence ID" value="NZ_ABCK01000004.1"/>
</dbReference>
<name>A6DHS9_9BACT</name>
<dbReference type="STRING" id="313628.LNTAR_08439"/>
<dbReference type="CDD" id="cd14014">
    <property type="entry name" value="STKc_PknB_like"/>
    <property type="match status" value="1"/>
</dbReference>